<accession>A0A0C9N8P8</accession>
<name>A0A0C9N8P8_9FUNG</name>
<evidence type="ECO:0000313" key="1">
    <source>
        <dbReference type="EMBL" id="GAN11063.1"/>
    </source>
</evidence>
<dbReference type="Proteomes" id="UP000053815">
    <property type="component" value="Unassembled WGS sequence"/>
</dbReference>
<gene>
    <name evidence="1" type="ORF">MAM1_0462c10617</name>
</gene>
<dbReference type="AlphaFoldDB" id="A0A0C9N8P8"/>
<reference evidence="1" key="1">
    <citation type="submission" date="2014-09" db="EMBL/GenBank/DDBJ databases">
        <title>Draft genome sequence of an oleaginous Mucoromycotina fungus Mucor ambiguus NBRC6742.</title>
        <authorList>
            <person name="Takeda I."/>
            <person name="Yamane N."/>
            <person name="Morita T."/>
            <person name="Tamano K."/>
            <person name="Machida M."/>
            <person name="Baker S."/>
            <person name="Koike H."/>
        </authorList>
    </citation>
    <scope>NUCLEOTIDE SEQUENCE</scope>
    <source>
        <strain evidence="1">NBRC 6742</strain>
    </source>
</reference>
<sequence length="168" mass="19305">MRRTKTMKELPLYADYRQDCTIKLWEGGRVTVDYGDIGKEINVLEDQGNSLKGSMTGYIPPEPTALDKIERYIHMLCVVQSAGHDVHNELKTLDITKENAGKVINGLGWQENYEAAGIPDYLIEMEQSSLRLRMEDLKKQKEQEDLFRHEELEVAMYPQDLPSGQVME</sequence>
<proteinExistence type="predicted"/>
<protein>
    <submittedName>
        <fullName evidence="1">Uncharacterized protein</fullName>
    </submittedName>
</protein>
<evidence type="ECO:0000313" key="2">
    <source>
        <dbReference type="Proteomes" id="UP000053815"/>
    </source>
</evidence>
<keyword evidence="2" id="KW-1185">Reference proteome</keyword>
<organism evidence="1">
    <name type="scientific">Mucor ambiguus</name>
    <dbReference type="NCBI Taxonomy" id="91626"/>
    <lineage>
        <taxon>Eukaryota</taxon>
        <taxon>Fungi</taxon>
        <taxon>Fungi incertae sedis</taxon>
        <taxon>Mucoromycota</taxon>
        <taxon>Mucoromycotina</taxon>
        <taxon>Mucoromycetes</taxon>
        <taxon>Mucorales</taxon>
        <taxon>Mucorineae</taxon>
        <taxon>Mucoraceae</taxon>
        <taxon>Mucor</taxon>
    </lineage>
</organism>
<dbReference type="EMBL" id="DF836751">
    <property type="protein sequence ID" value="GAN11063.1"/>
    <property type="molecule type" value="Genomic_DNA"/>
</dbReference>